<gene>
    <name evidence="2" type="ORF">DT376_37550</name>
</gene>
<dbReference type="EMBL" id="QORE01002626">
    <property type="protein sequence ID" value="RCI69888.1"/>
    <property type="molecule type" value="Genomic_DNA"/>
</dbReference>
<evidence type="ECO:0000313" key="2">
    <source>
        <dbReference type="EMBL" id="RCI69888.1"/>
    </source>
</evidence>
<reference evidence="2 3" key="1">
    <citation type="submission" date="2018-07" db="EMBL/GenBank/DDBJ databases">
        <title>Mechanisms of high-level aminoglycoside resistance among Gram-negative pathogens in Brazil.</title>
        <authorList>
            <person name="Ballaben A.S."/>
            <person name="Darini A.L.C."/>
            <person name="Doi Y."/>
        </authorList>
    </citation>
    <scope>NUCLEOTIDE SEQUENCE [LARGE SCALE GENOMIC DNA]</scope>
    <source>
        <strain evidence="2 3">B2-305</strain>
    </source>
</reference>
<organism evidence="2 3">
    <name type="scientific">Pseudomonas aeruginosa</name>
    <dbReference type="NCBI Taxonomy" id="287"/>
    <lineage>
        <taxon>Bacteria</taxon>
        <taxon>Pseudomonadati</taxon>
        <taxon>Pseudomonadota</taxon>
        <taxon>Gammaproteobacteria</taxon>
        <taxon>Pseudomonadales</taxon>
        <taxon>Pseudomonadaceae</taxon>
        <taxon>Pseudomonas</taxon>
    </lineage>
</organism>
<dbReference type="AlphaFoldDB" id="A0A367LXT6"/>
<accession>A0A367LXT6</accession>
<sequence>MIWGIGEMACRPFVSRMAPHPYQFGSVVISGRPRRMNKTGFVLFVLSIIVAILGCLRAWPLVLPMIEVVLHPNTL</sequence>
<protein>
    <submittedName>
        <fullName evidence="2">Uncharacterized protein</fullName>
    </submittedName>
</protein>
<evidence type="ECO:0000313" key="3">
    <source>
        <dbReference type="Proteomes" id="UP000253594"/>
    </source>
</evidence>
<name>A0A367LXT6_PSEAI</name>
<keyword evidence="1" id="KW-0472">Membrane</keyword>
<comment type="caution">
    <text evidence="2">The sequence shown here is derived from an EMBL/GenBank/DDBJ whole genome shotgun (WGS) entry which is preliminary data.</text>
</comment>
<evidence type="ECO:0000256" key="1">
    <source>
        <dbReference type="SAM" id="Phobius"/>
    </source>
</evidence>
<dbReference type="Proteomes" id="UP000253594">
    <property type="component" value="Unassembled WGS sequence"/>
</dbReference>
<feature type="transmembrane region" description="Helical" evidence="1">
    <location>
        <begin position="40"/>
        <end position="59"/>
    </location>
</feature>
<keyword evidence="1" id="KW-1133">Transmembrane helix</keyword>
<proteinExistence type="predicted"/>
<keyword evidence="1" id="KW-0812">Transmembrane</keyword>